<dbReference type="AlphaFoldDB" id="A0A9P6NC69"/>
<evidence type="ECO:0000313" key="1">
    <source>
        <dbReference type="EMBL" id="KAG0143996.1"/>
    </source>
</evidence>
<proteinExistence type="predicted"/>
<sequence>MVYYIQFGDFVNLDGNQSIRQFHPIMFEIINVLHCSSYWSRDQSGLIGSEGGMRRIKGGAIEAGVRWD</sequence>
<protein>
    <submittedName>
        <fullName evidence="1">Uncharacterized protein</fullName>
    </submittedName>
</protein>
<name>A0A9P6NC69_9BASI</name>
<comment type="caution">
    <text evidence="1">The sequence shown here is derived from an EMBL/GenBank/DDBJ whole genome shotgun (WGS) entry which is preliminary data.</text>
</comment>
<dbReference type="Proteomes" id="UP000886653">
    <property type="component" value="Unassembled WGS sequence"/>
</dbReference>
<reference evidence="1" key="1">
    <citation type="submission" date="2013-11" db="EMBL/GenBank/DDBJ databases">
        <title>Genome sequence of the fusiform rust pathogen reveals effectors for host alternation and coevolution with pine.</title>
        <authorList>
            <consortium name="DOE Joint Genome Institute"/>
            <person name="Smith K."/>
            <person name="Pendleton A."/>
            <person name="Kubisiak T."/>
            <person name="Anderson C."/>
            <person name="Salamov A."/>
            <person name="Aerts A."/>
            <person name="Riley R."/>
            <person name="Clum A."/>
            <person name="Lindquist E."/>
            <person name="Ence D."/>
            <person name="Campbell M."/>
            <person name="Kronenberg Z."/>
            <person name="Feau N."/>
            <person name="Dhillon B."/>
            <person name="Hamelin R."/>
            <person name="Burleigh J."/>
            <person name="Smith J."/>
            <person name="Yandell M."/>
            <person name="Nelson C."/>
            <person name="Grigoriev I."/>
            <person name="Davis J."/>
        </authorList>
    </citation>
    <scope>NUCLEOTIDE SEQUENCE</scope>
    <source>
        <strain evidence="1">G11</strain>
    </source>
</reference>
<gene>
    <name evidence="1" type="ORF">CROQUDRAFT_660530</name>
</gene>
<accession>A0A9P6NC69</accession>
<organism evidence="1 2">
    <name type="scientific">Cronartium quercuum f. sp. fusiforme G11</name>
    <dbReference type="NCBI Taxonomy" id="708437"/>
    <lineage>
        <taxon>Eukaryota</taxon>
        <taxon>Fungi</taxon>
        <taxon>Dikarya</taxon>
        <taxon>Basidiomycota</taxon>
        <taxon>Pucciniomycotina</taxon>
        <taxon>Pucciniomycetes</taxon>
        <taxon>Pucciniales</taxon>
        <taxon>Coleosporiaceae</taxon>
        <taxon>Cronartium</taxon>
    </lineage>
</organism>
<keyword evidence="2" id="KW-1185">Reference proteome</keyword>
<evidence type="ECO:0000313" key="2">
    <source>
        <dbReference type="Proteomes" id="UP000886653"/>
    </source>
</evidence>
<dbReference type="EMBL" id="MU167305">
    <property type="protein sequence ID" value="KAG0143996.1"/>
    <property type="molecule type" value="Genomic_DNA"/>
</dbReference>